<sequence length="307" mass="34827">MNRRDFLGTSTGGGLMLHSIQAVAGQTPYQPAPGADLKLKVLATNWGFPGNTDAFCAAARKENYDGIEVWWPTEKKDQQELFAALDKHELEVGFLCGGYQKDAKEHLETFRKAINAATQSAKKPLYINCHSGRDYFNYEQNKLFIDHTTEASQKSGIRILHETHRGRMLFAAHIAHNFIEKNPALRLTLDISHWCNVHESLLEDQTEAVQAALAKVDHIHSRIGHQEGPQVNDPRAPEWESVVKAHLAWWDKVVEYKVKSGETLTILTEFGPPNYLPTLPYTQQPLADQWGINVYMKDLLRKRYLKG</sequence>
<evidence type="ECO:0000259" key="1">
    <source>
        <dbReference type="Pfam" id="PF01261"/>
    </source>
</evidence>
<dbReference type="SUPFAM" id="SSF51658">
    <property type="entry name" value="Xylose isomerase-like"/>
    <property type="match status" value="1"/>
</dbReference>
<dbReference type="RefSeq" id="WP_130024054.1">
    <property type="nucleotide sequence ID" value="NZ_SEWF01000072.1"/>
</dbReference>
<dbReference type="EMBL" id="SEWF01000072">
    <property type="protein sequence ID" value="RYU92782.1"/>
    <property type="molecule type" value="Genomic_DNA"/>
</dbReference>
<evidence type="ECO:0000313" key="2">
    <source>
        <dbReference type="EMBL" id="RYU92782.1"/>
    </source>
</evidence>
<name>A0A4Q5LTA4_9BACT</name>
<dbReference type="Pfam" id="PF01261">
    <property type="entry name" value="AP_endonuc_2"/>
    <property type="match status" value="1"/>
</dbReference>
<protein>
    <submittedName>
        <fullName evidence="2">Sugar phosphate isomerase/epimerase</fullName>
    </submittedName>
</protein>
<dbReference type="OrthoDB" id="2555274at2"/>
<gene>
    <name evidence="2" type="ORF">EWM59_25435</name>
</gene>
<dbReference type="Gene3D" id="3.20.20.150">
    <property type="entry name" value="Divalent-metal-dependent TIM barrel enzymes"/>
    <property type="match status" value="1"/>
</dbReference>
<dbReference type="Proteomes" id="UP000293162">
    <property type="component" value="Unassembled WGS sequence"/>
</dbReference>
<keyword evidence="2" id="KW-0413">Isomerase</keyword>
<organism evidence="2 3">
    <name type="scientific">Emticicia agri</name>
    <dbReference type="NCBI Taxonomy" id="2492393"/>
    <lineage>
        <taxon>Bacteria</taxon>
        <taxon>Pseudomonadati</taxon>
        <taxon>Bacteroidota</taxon>
        <taxon>Cytophagia</taxon>
        <taxon>Cytophagales</taxon>
        <taxon>Leadbetterellaceae</taxon>
        <taxon>Emticicia</taxon>
    </lineage>
</organism>
<reference evidence="2 3" key="1">
    <citation type="submission" date="2019-02" db="EMBL/GenBank/DDBJ databases">
        <title>Bacterial novel species Emticicia sp. 17J42-9 isolated from soil.</title>
        <authorList>
            <person name="Jung H.-Y."/>
        </authorList>
    </citation>
    <scope>NUCLEOTIDE SEQUENCE [LARGE SCALE GENOMIC DNA]</scope>
    <source>
        <strain evidence="2 3">17J42-9</strain>
    </source>
</reference>
<feature type="domain" description="Xylose isomerase-like TIM barrel" evidence="1">
    <location>
        <begin position="57"/>
        <end position="220"/>
    </location>
</feature>
<accession>A0A4Q5LTA4</accession>
<dbReference type="GO" id="GO:0016853">
    <property type="term" value="F:isomerase activity"/>
    <property type="evidence" value="ECO:0007669"/>
    <property type="project" value="UniProtKB-KW"/>
</dbReference>
<dbReference type="AlphaFoldDB" id="A0A4Q5LTA4"/>
<comment type="caution">
    <text evidence="2">The sequence shown here is derived from an EMBL/GenBank/DDBJ whole genome shotgun (WGS) entry which is preliminary data.</text>
</comment>
<dbReference type="InterPro" id="IPR013022">
    <property type="entry name" value="Xyl_isomerase-like_TIM-brl"/>
</dbReference>
<evidence type="ECO:0000313" key="3">
    <source>
        <dbReference type="Proteomes" id="UP000293162"/>
    </source>
</evidence>
<keyword evidence="3" id="KW-1185">Reference proteome</keyword>
<dbReference type="InterPro" id="IPR036237">
    <property type="entry name" value="Xyl_isomerase-like_sf"/>
</dbReference>
<proteinExistence type="predicted"/>